<organism evidence="3 4">
    <name type="scientific">Phytophthora lilii</name>
    <dbReference type="NCBI Taxonomy" id="2077276"/>
    <lineage>
        <taxon>Eukaryota</taxon>
        <taxon>Sar</taxon>
        <taxon>Stramenopiles</taxon>
        <taxon>Oomycota</taxon>
        <taxon>Peronosporomycetes</taxon>
        <taxon>Peronosporales</taxon>
        <taxon>Peronosporaceae</taxon>
        <taxon>Phytophthora</taxon>
    </lineage>
</organism>
<dbReference type="PROSITE" id="PS50164">
    <property type="entry name" value="GIY_YIG"/>
    <property type="match status" value="1"/>
</dbReference>
<dbReference type="Pfam" id="PF01541">
    <property type="entry name" value="GIY-YIG"/>
    <property type="match status" value="1"/>
</dbReference>
<evidence type="ECO:0000256" key="1">
    <source>
        <dbReference type="SAM" id="Coils"/>
    </source>
</evidence>
<comment type="caution">
    <text evidence="3">The sequence shown here is derived from an EMBL/GenBank/DDBJ whole genome shotgun (WGS) entry which is preliminary data.</text>
</comment>
<gene>
    <name evidence="3" type="ORF">Plil01_001574700</name>
</gene>
<protein>
    <submittedName>
        <fullName evidence="3">Unnamed protein product</fullName>
    </submittedName>
</protein>
<dbReference type="SUPFAM" id="SSF82771">
    <property type="entry name" value="GIY-YIG endonuclease"/>
    <property type="match status" value="1"/>
</dbReference>
<dbReference type="Gene3D" id="3.40.1440.10">
    <property type="entry name" value="GIY-YIG endonuclease"/>
    <property type="match status" value="1"/>
</dbReference>
<dbReference type="InterPro" id="IPR000305">
    <property type="entry name" value="GIY-YIG_endonuc"/>
</dbReference>
<reference evidence="3" key="1">
    <citation type="submission" date="2023-04" db="EMBL/GenBank/DDBJ databases">
        <title>Phytophthora lilii NBRC 32176.</title>
        <authorList>
            <person name="Ichikawa N."/>
            <person name="Sato H."/>
            <person name="Tonouchi N."/>
        </authorList>
    </citation>
    <scope>NUCLEOTIDE SEQUENCE</scope>
    <source>
        <strain evidence="3">NBRC 32176</strain>
    </source>
</reference>
<feature type="domain" description="GIY-YIG" evidence="2">
    <location>
        <begin position="1"/>
        <end position="83"/>
    </location>
</feature>
<dbReference type="InterPro" id="IPR035901">
    <property type="entry name" value="GIY-YIG_endonuc_sf"/>
</dbReference>
<accession>A0A9W7CQK4</accession>
<feature type="coiled-coil region" evidence="1">
    <location>
        <begin position="152"/>
        <end position="179"/>
    </location>
</feature>
<keyword evidence="4" id="KW-1185">Reference proteome</keyword>
<dbReference type="Proteomes" id="UP001165083">
    <property type="component" value="Unassembled WGS sequence"/>
</dbReference>
<proteinExistence type="predicted"/>
<dbReference type="SMART" id="SM00465">
    <property type="entry name" value="GIYc"/>
    <property type="match status" value="1"/>
</dbReference>
<keyword evidence="1" id="KW-0175">Coiled coil</keyword>
<evidence type="ECO:0000259" key="2">
    <source>
        <dbReference type="PROSITE" id="PS50164"/>
    </source>
</evidence>
<name>A0A9W7CQK4_9STRA</name>
<dbReference type="OrthoDB" id="115808at2759"/>
<evidence type="ECO:0000313" key="3">
    <source>
        <dbReference type="EMBL" id="GMF37415.1"/>
    </source>
</evidence>
<sequence length="213" mass="25171">MQEYIYKITNADETIVYVGSTTATLQKRFDNHKRNDKRWREGKVRCAAIIYHHFLEHGIDNFNIHLVSEHEIPDRKNLPQFEQLVINSTNCVNKQAAWKSEKDKHADKLKYNKDYNKIHNQEIVECACDETYARGHIARHEQTERHRYCVASEEERKNMDDAREEADYERKQALKARRNAPVECECGTSYPKAGKSHHVRKSKAHLKWLADHQ</sequence>
<dbReference type="EMBL" id="BSXW01001526">
    <property type="protein sequence ID" value="GMF37415.1"/>
    <property type="molecule type" value="Genomic_DNA"/>
</dbReference>
<dbReference type="AlphaFoldDB" id="A0A9W7CQK4"/>
<evidence type="ECO:0000313" key="4">
    <source>
        <dbReference type="Proteomes" id="UP001165083"/>
    </source>
</evidence>